<protein>
    <submittedName>
        <fullName evidence="2">Recombinase</fullName>
    </submittedName>
</protein>
<dbReference type="PANTHER" id="PTHR46609">
    <property type="entry name" value="EXONUCLEASE, PHAGE-TYPE/RECB, C-TERMINAL DOMAIN-CONTAINING PROTEIN"/>
    <property type="match status" value="1"/>
</dbReference>
<proteinExistence type="predicted"/>
<dbReference type="InterPro" id="IPR011604">
    <property type="entry name" value="PDDEXK-like_dom_sf"/>
</dbReference>
<dbReference type="EMBL" id="NEVL01000002">
    <property type="protein sequence ID" value="OZI39004.1"/>
    <property type="molecule type" value="Genomic_DNA"/>
</dbReference>
<evidence type="ECO:0000313" key="3">
    <source>
        <dbReference type="Proteomes" id="UP000217005"/>
    </source>
</evidence>
<dbReference type="OrthoDB" id="1245848at2"/>
<dbReference type="CDD" id="cd22343">
    <property type="entry name" value="PDDEXK_lambda_exonuclease-like"/>
    <property type="match status" value="1"/>
</dbReference>
<organism evidence="2 3">
    <name type="scientific">Bordetella genomosp. 1</name>
    <dbReference type="NCBI Taxonomy" id="1395607"/>
    <lineage>
        <taxon>Bacteria</taxon>
        <taxon>Pseudomonadati</taxon>
        <taxon>Pseudomonadota</taxon>
        <taxon>Betaproteobacteria</taxon>
        <taxon>Burkholderiales</taxon>
        <taxon>Alcaligenaceae</taxon>
        <taxon>Bordetella</taxon>
    </lineage>
</organism>
<feature type="domain" description="YqaJ viral recombinase" evidence="1">
    <location>
        <begin position="14"/>
        <end position="200"/>
    </location>
</feature>
<dbReference type="RefSeq" id="WP_094825380.1">
    <property type="nucleotide sequence ID" value="NZ_NEVL01000002.1"/>
</dbReference>
<dbReference type="Pfam" id="PF09588">
    <property type="entry name" value="YqaJ"/>
    <property type="match status" value="1"/>
</dbReference>
<dbReference type="PANTHER" id="PTHR46609:SF6">
    <property type="entry name" value="EXONUCLEASE, PHAGE-TYPE_RECB, C-TERMINAL DOMAIN-CONTAINING PROTEIN-RELATED"/>
    <property type="match status" value="1"/>
</dbReference>
<comment type="caution">
    <text evidence="2">The sequence shown here is derived from an EMBL/GenBank/DDBJ whole genome shotgun (WGS) entry which is preliminary data.</text>
</comment>
<reference evidence="2 3" key="1">
    <citation type="submission" date="2017-05" db="EMBL/GenBank/DDBJ databases">
        <title>Complete and WGS of Bordetella genogroups.</title>
        <authorList>
            <person name="Spilker T."/>
            <person name="LiPuma J."/>
        </authorList>
    </citation>
    <scope>NUCLEOTIDE SEQUENCE [LARGE SCALE GENOMIC DNA]</scope>
    <source>
        <strain evidence="2 3">AU17610</strain>
    </source>
</reference>
<sequence length="257" mass="28992">MSFKVLECDQGSPEWHQARAGVITASMFSTVRAKVNGLTEQQKKYVDAILSGRTESSAREIAGYKAAPRADVIQRAIDGEKVGDYSEAALNYAFRLAVERISGIPLDEGFETHSMRRGHELEPKARMEHEIQTGLFVKRAGFVMTEDGRFGASADGLIKDDEGSEYKCFIAPEKLRAFWVDNDASTVMEQAQGCMWLTGRKRWHICLYCPALEVVNKQLWCRVFDRDDDFIEAMEADLIEFEKVVSSYEALLRKEAA</sequence>
<dbReference type="SUPFAM" id="SSF52980">
    <property type="entry name" value="Restriction endonuclease-like"/>
    <property type="match status" value="2"/>
</dbReference>
<dbReference type="InterPro" id="IPR051703">
    <property type="entry name" value="NF-kappa-B_Signaling_Reg"/>
</dbReference>
<accession>A0A261SNP5</accession>
<evidence type="ECO:0000313" key="2">
    <source>
        <dbReference type="EMBL" id="OZI39004.1"/>
    </source>
</evidence>
<gene>
    <name evidence="2" type="ORF">CEG14_05565</name>
</gene>
<dbReference type="InterPro" id="IPR019080">
    <property type="entry name" value="YqaJ_viral_recombinase"/>
</dbReference>
<dbReference type="Proteomes" id="UP000217005">
    <property type="component" value="Unassembled WGS sequence"/>
</dbReference>
<name>A0A261SNP5_9BORD</name>
<dbReference type="InterPro" id="IPR011335">
    <property type="entry name" value="Restrct_endonuc-II-like"/>
</dbReference>
<dbReference type="AlphaFoldDB" id="A0A261SNP5"/>
<evidence type="ECO:0000259" key="1">
    <source>
        <dbReference type="Pfam" id="PF09588"/>
    </source>
</evidence>
<dbReference type="Gene3D" id="3.90.320.10">
    <property type="match status" value="1"/>
</dbReference>